<comment type="caution">
    <text evidence="2">The sequence shown here is derived from an EMBL/GenBank/DDBJ whole genome shotgun (WGS) entry which is preliminary data.</text>
</comment>
<dbReference type="EMBL" id="BGPR01023650">
    <property type="protein sequence ID" value="GBN91001.1"/>
    <property type="molecule type" value="Genomic_DNA"/>
</dbReference>
<organism evidence="2 3">
    <name type="scientific">Araneus ventricosus</name>
    <name type="common">Orbweaver spider</name>
    <name type="synonym">Epeira ventricosa</name>
    <dbReference type="NCBI Taxonomy" id="182803"/>
    <lineage>
        <taxon>Eukaryota</taxon>
        <taxon>Metazoa</taxon>
        <taxon>Ecdysozoa</taxon>
        <taxon>Arthropoda</taxon>
        <taxon>Chelicerata</taxon>
        <taxon>Arachnida</taxon>
        <taxon>Araneae</taxon>
        <taxon>Araneomorphae</taxon>
        <taxon>Entelegynae</taxon>
        <taxon>Araneoidea</taxon>
        <taxon>Araneidae</taxon>
        <taxon>Araneus</taxon>
    </lineage>
</organism>
<protein>
    <submittedName>
        <fullName evidence="2">Uncharacterized protein</fullName>
    </submittedName>
</protein>
<sequence>MFSPQTGWLQELTWPPSNQHTAITGTKAEPPFIRKHNRSPLRPSISSSLTPLKPQTAVLWSQWNARYRGSGSELSEHHTRKLDRLSL</sequence>
<evidence type="ECO:0000256" key="1">
    <source>
        <dbReference type="SAM" id="MobiDB-lite"/>
    </source>
</evidence>
<reference evidence="2 3" key="1">
    <citation type="journal article" date="2019" name="Sci. Rep.">
        <title>Orb-weaving spider Araneus ventricosus genome elucidates the spidroin gene catalogue.</title>
        <authorList>
            <person name="Kono N."/>
            <person name="Nakamura H."/>
            <person name="Ohtoshi R."/>
            <person name="Moran D.A.P."/>
            <person name="Shinohara A."/>
            <person name="Yoshida Y."/>
            <person name="Fujiwara M."/>
            <person name="Mori M."/>
            <person name="Tomita M."/>
            <person name="Arakawa K."/>
        </authorList>
    </citation>
    <scope>NUCLEOTIDE SEQUENCE [LARGE SCALE GENOMIC DNA]</scope>
</reference>
<name>A0A4Y2SSU3_ARAVE</name>
<feature type="region of interest" description="Disordered" evidence="1">
    <location>
        <begin position="11"/>
        <end position="49"/>
    </location>
</feature>
<feature type="compositionally biased region" description="Polar residues" evidence="1">
    <location>
        <begin position="15"/>
        <end position="24"/>
    </location>
</feature>
<dbReference type="Proteomes" id="UP000499080">
    <property type="component" value="Unassembled WGS sequence"/>
</dbReference>
<dbReference type="AlphaFoldDB" id="A0A4Y2SSU3"/>
<proteinExistence type="predicted"/>
<feature type="compositionally biased region" description="Low complexity" evidence="1">
    <location>
        <begin position="40"/>
        <end position="49"/>
    </location>
</feature>
<gene>
    <name evidence="2" type="ORF">AVEN_196592_1</name>
</gene>
<evidence type="ECO:0000313" key="3">
    <source>
        <dbReference type="Proteomes" id="UP000499080"/>
    </source>
</evidence>
<evidence type="ECO:0000313" key="2">
    <source>
        <dbReference type="EMBL" id="GBN91001.1"/>
    </source>
</evidence>
<accession>A0A4Y2SSU3</accession>
<keyword evidence="3" id="KW-1185">Reference proteome</keyword>